<keyword evidence="1" id="KW-1133">Transmembrane helix</keyword>
<gene>
    <name evidence="2" type="ORF">AWB77_02485</name>
</gene>
<name>A0A158B5Z0_9BURK</name>
<keyword evidence="1" id="KW-0812">Transmembrane</keyword>
<protein>
    <submittedName>
        <fullName evidence="2">Uncharacterized protein</fullName>
    </submittedName>
</protein>
<comment type="caution">
    <text evidence="2">The sequence shown here is derived from an EMBL/GenBank/DDBJ whole genome shotgun (WGS) entry which is preliminary data.</text>
</comment>
<evidence type="ECO:0000256" key="1">
    <source>
        <dbReference type="SAM" id="Phobius"/>
    </source>
</evidence>
<proteinExistence type="predicted"/>
<dbReference type="EMBL" id="FCNX02000005">
    <property type="protein sequence ID" value="SAK65473.1"/>
    <property type="molecule type" value="Genomic_DNA"/>
</dbReference>
<sequence>MRGFRLCEAVRFRSLKAGAQSDRYVKSNSSRSNSYMRELNVLMVTVGIALFSSATLVSAHYTEQWMPSAETARAKSKSAVSRENRKAPVAPAVTPADDDPIAAFARKPVRR</sequence>
<feature type="transmembrane region" description="Helical" evidence="1">
    <location>
        <begin position="39"/>
        <end position="61"/>
    </location>
</feature>
<accession>A0A158B5Z0</accession>
<organism evidence="2 3">
    <name type="scientific">Caballeronia fortuita</name>
    <dbReference type="NCBI Taxonomy" id="1777138"/>
    <lineage>
        <taxon>Bacteria</taxon>
        <taxon>Pseudomonadati</taxon>
        <taxon>Pseudomonadota</taxon>
        <taxon>Betaproteobacteria</taxon>
        <taxon>Burkholderiales</taxon>
        <taxon>Burkholderiaceae</taxon>
        <taxon>Caballeronia</taxon>
    </lineage>
</organism>
<keyword evidence="3" id="KW-1185">Reference proteome</keyword>
<keyword evidence="1" id="KW-0472">Membrane</keyword>
<dbReference type="AlphaFoldDB" id="A0A158B5Z0"/>
<evidence type="ECO:0000313" key="3">
    <source>
        <dbReference type="Proteomes" id="UP000054903"/>
    </source>
</evidence>
<evidence type="ECO:0000313" key="2">
    <source>
        <dbReference type="EMBL" id="SAK65473.1"/>
    </source>
</evidence>
<reference evidence="2" key="1">
    <citation type="submission" date="2016-01" db="EMBL/GenBank/DDBJ databases">
        <authorList>
            <person name="Peeters C."/>
        </authorList>
    </citation>
    <scope>NUCLEOTIDE SEQUENCE</scope>
    <source>
        <strain evidence="2">LMG 29320</strain>
    </source>
</reference>
<dbReference type="Proteomes" id="UP000054903">
    <property type="component" value="Unassembled WGS sequence"/>
</dbReference>